<accession>A0ABR3J4V9</accession>
<dbReference type="EMBL" id="JASNQZ010000012">
    <property type="protein sequence ID" value="KAL0950155.1"/>
    <property type="molecule type" value="Genomic_DNA"/>
</dbReference>
<feature type="region of interest" description="Disordered" evidence="2">
    <location>
        <begin position="235"/>
        <end position="330"/>
    </location>
</feature>
<feature type="compositionally biased region" description="Polar residues" evidence="2">
    <location>
        <begin position="235"/>
        <end position="288"/>
    </location>
</feature>
<name>A0ABR3J4V9_9AGAR</name>
<feature type="compositionally biased region" description="Polar residues" evidence="2">
    <location>
        <begin position="783"/>
        <end position="804"/>
    </location>
</feature>
<feature type="region of interest" description="Disordered" evidence="2">
    <location>
        <begin position="927"/>
        <end position="952"/>
    </location>
</feature>
<organism evidence="4 5">
    <name type="scientific">Hohenbuehelia grisea</name>
    <dbReference type="NCBI Taxonomy" id="104357"/>
    <lineage>
        <taxon>Eukaryota</taxon>
        <taxon>Fungi</taxon>
        <taxon>Dikarya</taxon>
        <taxon>Basidiomycota</taxon>
        <taxon>Agaricomycotina</taxon>
        <taxon>Agaricomycetes</taxon>
        <taxon>Agaricomycetidae</taxon>
        <taxon>Agaricales</taxon>
        <taxon>Pleurotineae</taxon>
        <taxon>Pleurotaceae</taxon>
        <taxon>Hohenbuehelia</taxon>
    </lineage>
</organism>
<feature type="domain" description="C2H2-type" evidence="3">
    <location>
        <begin position="1071"/>
        <end position="1093"/>
    </location>
</feature>
<dbReference type="InterPro" id="IPR013087">
    <property type="entry name" value="Znf_C2H2_type"/>
</dbReference>
<feature type="region of interest" description="Disordered" evidence="2">
    <location>
        <begin position="822"/>
        <end position="895"/>
    </location>
</feature>
<feature type="compositionally biased region" description="Polar residues" evidence="2">
    <location>
        <begin position="635"/>
        <end position="661"/>
    </location>
</feature>
<feature type="compositionally biased region" description="Polar residues" evidence="2">
    <location>
        <begin position="414"/>
        <end position="426"/>
    </location>
</feature>
<feature type="domain" description="C2H2-type" evidence="3">
    <location>
        <begin position="1037"/>
        <end position="1059"/>
    </location>
</feature>
<evidence type="ECO:0000313" key="4">
    <source>
        <dbReference type="EMBL" id="KAL0950155.1"/>
    </source>
</evidence>
<sequence length="1291" mass="138115">MSGMQPNGQPFPIVVDSESYQMNEQQLARMQAKLDEWKAMNQQGHLVYQERMQQLNQQIEAGERAKQELNMLTAVNPRLALPAPATWAQTNVQHSAASTSAANLGYAGQYVEPLHSTARIEEVPSPHHPRVQVSSSNLLAASSGLQQPQRNPSTSQRLNAQNAGQHRGANLQPGQGHAPQRGFLPSGSTSGVSRANAPTFISQQYAQPVYAPQQATQGAPSYGPYNPYQAYLPQQTQAQSSTAGPSNWSSLSGALGANSQRMKSNQASKPDGTRASTSNVTRNRQATQGGPLPAHAGHPSQQNAQGQPQPAPPNGTPANVQHAASNEGRRNATHAYLEAAHAWSQTALPNTSFDWLQFDPNSVSNPIRVHKDSSGKLTIKTQQPGGGFTEMDFQEALRKVEVHERATRAAAKQVVQTPAVASSGRAQQPTSQTQSQPNVTVQPPNPPPTQVPIEPPTPPQASTSPPVSANASVLQLTPALISNPFSPVQGSMSSLPRTPDKADKTSLARDILRALGRTSSLKSLDLKQGKKRARTDDTESDAGNVKRQAIGGETTKGGPVLGSASNGAGATRVDGAAVSSVQPGVQPGWQAPAENERTGTPGSSIASKPGAIPNTVTACVVNGVPPPASDRPAATQAQTPVASASTPGPSVAQSTDPSGSQVKAAVPVGDAQAFSARSSVLTASNTASASAAPLQTPALVPHPQANSSAPSLAISSTAPAPAVANAAEKNAAHFGVFRGIAAPQRQVQRPTQPWSSSDRVFTAGVELHHQNPPGQGHPVSFKQKFTAQPTQAGSSKQPSQSATITAPPAAVNAYRALSSEQAARAPSGLAPAPKMFPAVPSPPKKKEPLFLPSPATSPPPTAHPEEEEEEEDIIILSPPPKASRVTKPPRRKNKKRRIVVSEKLVLRDVLLPMPEFVLADLRRAQRTKEKGKGKASAQVPVYEEEEEASDADDMAVTGWTVRPQRHSPVGPEIQETEDELQFDELQEDDLGVIPDEGLSEGRSLGADSRASSLFDDNVRWEKDAVTDSAQRLRMSRCRWRECEAVLSSGKDLMLHLRLHLAEGSNNETYSCWWGQCQKTFHDEEQTLLHFQRHALSPMYCPYDGCEEHFPNARLLVEHTSQEHDENDALRQLAAPFQPQVESPPPILERLPSHMAVSRPIHPAPISVERHQILAPMVLRSITRHRQSRHAGRDAQEGLYDFATSARRAAKVPSLYDLASDEVSRMAYDGLILWPGEDGVMRLEVPPPAPEEPPEEAVKAEATEEVAIREVAMVDEAEVEAALMLQPVPLSS</sequence>
<feature type="compositionally biased region" description="Low complexity" evidence="2">
    <location>
        <begin position="427"/>
        <end position="442"/>
    </location>
</feature>
<feature type="region of interest" description="Disordered" evidence="2">
    <location>
        <begin position="141"/>
        <end position="194"/>
    </location>
</feature>
<gene>
    <name evidence="4" type="ORF">HGRIS_010150</name>
</gene>
<evidence type="ECO:0000313" key="5">
    <source>
        <dbReference type="Proteomes" id="UP001556367"/>
    </source>
</evidence>
<feature type="region of interest" description="Disordered" evidence="2">
    <location>
        <begin position="485"/>
        <end position="504"/>
    </location>
</feature>
<dbReference type="PROSITE" id="PS00028">
    <property type="entry name" value="ZINC_FINGER_C2H2_1"/>
    <property type="match status" value="3"/>
</dbReference>
<keyword evidence="5" id="KW-1185">Reference proteome</keyword>
<feature type="region of interest" description="Disordered" evidence="2">
    <location>
        <begin position="523"/>
        <end position="610"/>
    </location>
</feature>
<protein>
    <recommendedName>
        <fullName evidence="3">C2H2-type domain-containing protein</fullName>
    </recommendedName>
</protein>
<dbReference type="SMART" id="SM00355">
    <property type="entry name" value="ZnF_C2H2"/>
    <property type="match status" value="3"/>
</dbReference>
<feature type="compositionally biased region" description="Polar residues" evidence="2">
    <location>
        <begin position="144"/>
        <end position="164"/>
    </location>
</feature>
<proteinExistence type="predicted"/>
<keyword evidence="1" id="KW-0175">Coiled coil</keyword>
<feature type="domain" description="C2H2-type" evidence="3">
    <location>
        <begin position="1100"/>
        <end position="1123"/>
    </location>
</feature>
<feature type="compositionally biased region" description="Pro residues" evidence="2">
    <location>
        <begin position="443"/>
        <end position="459"/>
    </location>
</feature>
<feature type="compositionally biased region" description="Polar residues" evidence="2">
    <location>
        <begin position="485"/>
        <end position="496"/>
    </location>
</feature>
<feature type="region of interest" description="Disordered" evidence="2">
    <location>
        <begin position="767"/>
        <end position="805"/>
    </location>
</feature>
<feature type="compositionally biased region" description="Low complexity" evidence="2">
    <location>
        <begin position="460"/>
        <end position="469"/>
    </location>
</feature>
<feature type="region of interest" description="Disordered" evidence="2">
    <location>
        <begin position="622"/>
        <end position="664"/>
    </location>
</feature>
<evidence type="ECO:0000256" key="1">
    <source>
        <dbReference type="SAM" id="Coils"/>
    </source>
</evidence>
<comment type="caution">
    <text evidence="4">The sequence shown here is derived from an EMBL/GenBank/DDBJ whole genome shotgun (WGS) entry which is preliminary data.</text>
</comment>
<evidence type="ECO:0000259" key="3">
    <source>
        <dbReference type="PROSITE" id="PS00028"/>
    </source>
</evidence>
<feature type="coiled-coil region" evidence="1">
    <location>
        <begin position="20"/>
        <end position="72"/>
    </location>
</feature>
<feature type="compositionally biased region" description="Acidic residues" evidence="2">
    <location>
        <begin position="942"/>
        <end position="952"/>
    </location>
</feature>
<reference evidence="5" key="1">
    <citation type="submission" date="2024-06" db="EMBL/GenBank/DDBJ databases">
        <title>Multi-omics analyses provide insights into the biosynthesis of the anticancer antibiotic pleurotin in Hohenbuehelia grisea.</title>
        <authorList>
            <person name="Weaver J.A."/>
            <person name="Alberti F."/>
        </authorList>
    </citation>
    <scope>NUCLEOTIDE SEQUENCE [LARGE SCALE GENOMIC DNA]</scope>
    <source>
        <strain evidence="5">T-177</strain>
    </source>
</reference>
<feature type="region of interest" description="Disordered" evidence="2">
    <location>
        <begin position="411"/>
        <end position="470"/>
    </location>
</feature>
<dbReference type="Gene3D" id="3.30.160.60">
    <property type="entry name" value="Classic Zinc Finger"/>
    <property type="match status" value="1"/>
</dbReference>
<dbReference type="Proteomes" id="UP001556367">
    <property type="component" value="Unassembled WGS sequence"/>
</dbReference>
<evidence type="ECO:0000256" key="2">
    <source>
        <dbReference type="SAM" id="MobiDB-lite"/>
    </source>
</evidence>